<dbReference type="EMBL" id="JBHSDT010000001">
    <property type="protein sequence ID" value="MFC4401606.1"/>
    <property type="molecule type" value="Genomic_DNA"/>
</dbReference>
<keyword evidence="1" id="KW-1133">Transmembrane helix</keyword>
<evidence type="ECO:0000256" key="1">
    <source>
        <dbReference type="SAM" id="Phobius"/>
    </source>
</evidence>
<keyword evidence="3" id="KW-1185">Reference proteome</keyword>
<dbReference type="Proteomes" id="UP001595882">
    <property type="component" value="Unassembled WGS sequence"/>
</dbReference>
<protein>
    <recommendedName>
        <fullName evidence="4">PH domain-containing protein</fullName>
    </recommendedName>
</protein>
<evidence type="ECO:0008006" key="4">
    <source>
        <dbReference type="Google" id="ProtNLM"/>
    </source>
</evidence>
<organism evidence="2 3">
    <name type="scientific">Gracilibacillus xinjiangensis</name>
    <dbReference type="NCBI Taxonomy" id="1193282"/>
    <lineage>
        <taxon>Bacteria</taxon>
        <taxon>Bacillati</taxon>
        <taxon>Bacillota</taxon>
        <taxon>Bacilli</taxon>
        <taxon>Bacillales</taxon>
        <taxon>Bacillaceae</taxon>
        <taxon>Gracilibacillus</taxon>
    </lineage>
</organism>
<keyword evidence="1" id="KW-0812">Transmembrane</keyword>
<comment type="caution">
    <text evidence="2">The sequence shown here is derived from an EMBL/GenBank/DDBJ whole genome shotgun (WGS) entry which is preliminary data.</text>
</comment>
<sequence>MNYTYGNSDKWRNKGISSLINVLIVFVAWIIIFASSQLSQVFFLIISAILLFFVCSRIYKAVYFFRLANKDYVIIDQQSLILNGQFTPKKQVSFAQIKEAAEVNETLVIKLENGGEEVIYLDWLDKEDSLKLLEQLQGKIGSLHQSS</sequence>
<feature type="transmembrane region" description="Helical" evidence="1">
    <location>
        <begin position="41"/>
        <end position="59"/>
    </location>
</feature>
<evidence type="ECO:0000313" key="2">
    <source>
        <dbReference type="EMBL" id="MFC4401606.1"/>
    </source>
</evidence>
<keyword evidence="1" id="KW-0472">Membrane</keyword>
<reference evidence="3" key="1">
    <citation type="journal article" date="2019" name="Int. J. Syst. Evol. Microbiol.">
        <title>The Global Catalogue of Microorganisms (GCM) 10K type strain sequencing project: providing services to taxonomists for standard genome sequencing and annotation.</title>
        <authorList>
            <consortium name="The Broad Institute Genomics Platform"/>
            <consortium name="The Broad Institute Genome Sequencing Center for Infectious Disease"/>
            <person name="Wu L."/>
            <person name="Ma J."/>
        </authorList>
    </citation>
    <scope>NUCLEOTIDE SEQUENCE [LARGE SCALE GENOMIC DNA]</scope>
    <source>
        <strain evidence="3">CCUG 37865</strain>
    </source>
</reference>
<feature type="transmembrane region" description="Helical" evidence="1">
    <location>
        <begin position="16"/>
        <end position="35"/>
    </location>
</feature>
<gene>
    <name evidence="2" type="ORF">ACFOY7_00645</name>
</gene>
<accession>A0ABV8WTF4</accession>
<proteinExistence type="predicted"/>
<dbReference type="RefSeq" id="WP_390248351.1">
    <property type="nucleotide sequence ID" value="NZ_JBHSDT010000001.1"/>
</dbReference>
<evidence type="ECO:0000313" key="3">
    <source>
        <dbReference type="Proteomes" id="UP001595882"/>
    </source>
</evidence>
<name>A0ABV8WTF4_9BACI</name>